<organism evidence="1 2">
    <name type="scientific">Panagrolaimus sp. PS1159</name>
    <dbReference type="NCBI Taxonomy" id="55785"/>
    <lineage>
        <taxon>Eukaryota</taxon>
        <taxon>Metazoa</taxon>
        <taxon>Ecdysozoa</taxon>
        <taxon>Nematoda</taxon>
        <taxon>Chromadorea</taxon>
        <taxon>Rhabditida</taxon>
        <taxon>Tylenchina</taxon>
        <taxon>Panagrolaimomorpha</taxon>
        <taxon>Panagrolaimoidea</taxon>
        <taxon>Panagrolaimidae</taxon>
        <taxon>Panagrolaimus</taxon>
    </lineage>
</organism>
<sequence>MAQNFTLRRSMMSYVIATANPKVAIKLYKACKYFPAKFNLLIVDRLRHTFRQDVLSFGEDTINVDREDVDSYKNLWIAEQFISVTNDIRLSTWISNISRCTIYHLEIRARHLTFNEFKILTEAGTVEHIEINKVYYENRTQVPLDVIMSHVPKATFIVLFLFKVIIVGHNFLFSTEYTHVTPYTMKILAETEREFKIGYCSLRDIDGMIDDEDYYQFMRVRSLAKLFF</sequence>
<dbReference type="Proteomes" id="UP000887580">
    <property type="component" value="Unplaced"/>
</dbReference>
<dbReference type="WBParaSite" id="PS1159_v2.g10295.t2">
    <property type="protein sequence ID" value="PS1159_v2.g10295.t2"/>
    <property type="gene ID" value="PS1159_v2.g10295"/>
</dbReference>
<evidence type="ECO:0000313" key="2">
    <source>
        <dbReference type="WBParaSite" id="PS1159_v2.g10295.t2"/>
    </source>
</evidence>
<protein>
    <submittedName>
        <fullName evidence="2">Uncharacterized protein</fullName>
    </submittedName>
</protein>
<name>A0AC35ERW1_9BILA</name>
<proteinExistence type="predicted"/>
<accession>A0AC35ERW1</accession>
<evidence type="ECO:0000313" key="1">
    <source>
        <dbReference type="Proteomes" id="UP000887580"/>
    </source>
</evidence>
<reference evidence="2" key="1">
    <citation type="submission" date="2022-11" db="UniProtKB">
        <authorList>
            <consortium name="WormBaseParasite"/>
        </authorList>
    </citation>
    <scope>IDENTIFICATION</scope>
</reference>